<dbReference type="STRING" id="288004.AL038_07345"/>
<dbReference type="RefSeq" id="WP_062151158.1">
    <property type="nucleotide sequence ID" value="NZ_CP012373.2"/>
</dbReference>
<dbReference type="InterPro" id="IPR054249">
    <property type="entry name" value="DUF6976"/>
</dbReference>
<dbReference type="Pfam" id="PF22396">
    <property type="entry name" value="DUF6976"/>
    <property type="match status" value="1"/>
</dbReference>
<reference evidence="2" key="1">
    <citation type="submission" date="2016-12" db="EMBL/GenBank/DDBJ databases">
        <title>Complete Genome Sequence of Beggiatoa leptomitiformis D-401.</title>
        <authorList>
            <person name="Fomenkov A."/>
            <person name="Vincze T."/>
            <person name="Grabovich M."/>
            <person name="Anton B.P."/>
            <person name="Dubinina G."/>
            <person name="Orlova M."/>
            <person name="Belousova E."/>
            <person name="Roberts R.J."/>
        </authorList>
    </citation>
    <scope>NUCLEOTIDE SEQUENCE [LARGE SCALE GENOMIC DNA]</scope>
    <source>
        <strain evidence="2">D-401</strain>
    </source>
</reference>
<evidence type="ECO:0000313" key="1">
    <source>
        <dbReference type="EMBL" id="AUI70224.1"/>
    </source>
</evidence>
<evidence type="ECO:0000313" key="2">
    <source>
        <dbReference type="Proteomes" id="UP000234271"/>
    </source>
</evidence>
<dbReference type="AlphaFoldDB" id="A0A2N9YIA7"/>
<name>A0A2N9YIA7_9GAMM</name>
<keyword evidence="2" id="KW-1185">Reference proteome</keyword>
<protein>
    <submittedName>
        <fullName evidence="1">Uncharacterized protein</fullName>
    </submittedName>
</protein>
<dbReference type="EMBL" id="CP018889">
    <property type="protein sequence ID" value="AUI70224.1"/>
    <property type="molecule type" value="Genomic_DNA"/>
</dbReference>
<organism evidence="1 2">
    <name type="scientific">Beggiatoa leptomitoformis</name>
    <dbReference type="NCBI Taxonomy" id="288004"/>
    <lineage>
        <taxon>Bacteria</taxon>
        <taxon>Pseudomonadati</taxon>
        <taxon>Pseudomonadota</taxon>
        <taxon>Gammaproteobacteria</taxon>
        <taxon>Thiotrichales</taxon>
        <taxon>Thiotrichaceae</taxon>
        <taxon>Beggiatoa</taxon>
    </lineage>
</organism>
<dbReference type="KEGG" id="blep:AL038_07345"/>
<dbReference type="OrthoDB" id="5622143at2"/>
<proteinExistence type="predicted"/>
<accession>A0A2N9YIA7</accession>
<gene>
    <name evidence="1" type="ORF">BLE401_16970</name>
</gene>
<sequence>MLITVEQAIQAIQAGKTLFLAGDEDLLRQLPRGKWIGGSIPYFMSEAGGLCTATQLFATEAPPMVQAIDIREYDKNTLENIPHDAPENGFTLLIIPSFSSAHIAYAHNAPNYPSLFLKPIIGWIAGVHLERFGELMPTVFNGETGAISNQHAIAMHLSLPTNYMALIHILNLFKPSGDDVITFDNEGFMVKECLVNGKKWRFAEYLLHKKADIRYPLVADYCGALVNVSFQGVDRETGMVHLYAPVFKNVPYKLAHPLTDYIGAFYNAFPKDAQPVFACNCILNYLYSELEGKITMPITGPMTFGEIAYQLLNQTLVYLEIKQV</sequence>
<dbReference type="Proteomes" id="UP000234271">
    <property type="component" value="Chromosome"/>
</dbReference>